<dbReference type="Pfam" id="PF18221">
    <property type="entry name" value="MU2_FHA"/>
    <property type="match status" value="1"/>
</dbReference>
<dbReference type="Pfam" id="PF16770">
    <property type="entry name" value="RTT107_BRCT_5"/>
    <property type="match status" value="1"/>
</dbReference>
<dbReference type="InterPro" id="IPR036420">
    <property type="entry name" value="BRCT_dom_sf"/>
</dbReference>
<evidence type="ECO:0000256" key="1">
    <source>
        <dbReference type="SAM" id="MobiDB-lite"/>
    </source>
</evidence>
<dbReference type="RefSeq" id="XP_017023124.1">
    <property type="nucleotide sequence ID" value="XM_017167635.2"/>
</dbReference>
<dbReference type="Proteomes" id="UP001652661">
    <property type="component" value="Chromosome 3L"/>
</dbReference>
<evidence type="ECO:0000259" key="2">
    <source>
        <dbReference type="Pfam" id="PF16770"/>
    </source>
</evidence>
<evidence type="ECO:0000259" key="3">
    <source>
        <dbReference type="Pfam" id="PF18221"/>
    </source>
</evidence>
<evidence type="ECO:0000313" key="5">
    <source>
        <dbReference type="RefSeq" id="XP_017023124.1"/>
    </source>
</evidence>
<dbReference type="AlphaFoldDB" id="A0A6P4IHK6"/>
<dbReference type="CDD" id="cd18432">
    <property type="entry name" value="BRCT_PAXIP1_rpt6_like"/>
    <property type="match status" value="1"/>
</dbReference>
<feature type="compositionally biased region" description="Polar residues" evidence="1">
    <location>
        <begin position="194"/>
        <end position="207"/>
    </location>
</feature>
<feature type="compositionally biased region" description="Basic and acidic residues" evidence="1">
    <location>
        <begin position="839"/>
        <end position="850"/>
    </location>
</feature>
<dbReference type="SUPFAM" id="SSF52113">
    <property type="entry name" value="BRCT domain"/>
    <property type="match status" value="1"/>
</dbReference>
<dbReference type="Gene3D" id="3.40.50.10190">
    <property type="entry name" value="BRCT domain"/>
    <property type="match status" value="2"/>
</dbReference>
<feature type="compositionally biased region" description="Polar residues" evidence="1">
    <location>
        <begin position="700"/>
        <end position="712"/>
    </location>
</feature>
<feature type="compositionally biased region" description="Polar residues" evidence="1">
    <location>
        <begin position="940"/>
        <end position="949"/>
    </location>
</feature>
<evidence type="ECO:0000313" key="4">
    <source>
        <dbReference type="Proteomes" id="UP001652661"/>
    </source>
</evidence>
<feature type="region of interest" description="Disordered" evidence="1">
    <location>
        <begin position="479"/>
        <end position="503"/>
    </location>
</feature>
<organism evidence="4 5">
    <name type="scientific">Drosophila kikkawai</name>
    <name type="common">Fruit fly</name>
    <dbReference type="NCBI Taxonomy" id="30033"/>
    <lineage>
        <taxon>Eukaryota</taxon>
        <taxon>Metazoa</taxon>
        <taxon>Ecdysozoa</taxon>
        <taxon>Arthropoda</taxon>
        <taxon>Hexapoda</taxon>
        <taxon>Insecta</taxon>
        <taxon>Pterygota</taxon>
        <taxon>Neoptera</taxon>
        <taxon>Endopterygota</taxon>
        <taxon>Diptera</taxon>
        <taxon>Brachycera</taxon>
        <taxon>Muscomorpha</taxon>
        <taxon>Ephydroidea</taxon>
        <taxon>Drosophilidae</taxon>
        <taxon>Drosophila</taxon>
        <taxon>Sophophora</taxon>
    </lineage>
</organism>
<feature type="domain" description="Mutator 2 fork head associated" evidence="3">
    <location>
        <begin position="8"/>
        <end position="99"/>
    </location>
</feature>
<feature type="region of interest" description="Disordered" evidence="1">
    <location>
        <begin position="180"/>
        <end position="207"/>
    </location>
</feature>
<feature type="compositionally biased region" description="Basic and acidic residues" evidence="1">
    <location>
        <begin position="723"/>
        <end position="733"/>
    </location>
</feature>
<gene>
    <name evidence="5" type="primary">mu2</name>
</gene>
<feature type="compositionally biased region" description="Basic residues" evidence="1">
    <location>
        <begin position="686"/>
        <end position="699"/>
    </location>
</feature>
<reference evidence="5" key="1">
    <citation type="submission" date="2025-08" db="UniProtKB">
        <authorList>
            <consortium name="RefSeq"/>
        </authorList>
    </citation>
    <scope>IDENTIFICATION</scope>
    <source>
        <strain evidence="5">14028-0561.14</strain>
        <tissue evidence="5">Whole fly</tissue>
    </source>
</reference>
<keyword evidence="4" id="KW-1185">Reference proteome</keyword>
<dbReference type="OrthoDB" id="342264at2759"/>
<feature type="region of interest" description="Disordered" evidence="1">
    <location>
        <begin position="916"/>
        <end position="950"/>
    </location>
</feature>
<feature type="compositionally biased region" description="Basic and acidic residues" evidence="1">
    <location>
        <begin position="781"/>
        <end position="824"/>
    </location>
</feature>
<dbReference type="CDD" id="cd17744">
    <property type="entry name" value="BRCT_MDC1_rpt1"/>
    <property type="match status" value="1"/>
</dbReference>
<feature type="compositionally biased region" description="Basic and acidic residues" evidence="1">
    <location>
        <begin position="751"/>
        <end position="761"/>
    </location>
</feature>
<feature type="domain" description="BRCT" evidence="2">
    <location>
        <begin position="956"/>
        <end position="1044"/>
    </location>
</feature>
<dbReference type="Gene3D" id="2.60.200.20">
    <property type="match status" value="1"/>
</dbReference>
<accession>A0A6P4IHK6</accession>
<feature type="compositionally biased region" description="Basic and acidic residues" evidence="1">
    <location>
        <begin position="917"/>
        <end position="935"/>
    </location>
</feature>
<feature type="region of interest" description="Disordered" evidence="1">
    <location>
        <begin position="604"/>
        <end position="886"/>
    </location>
</feature>
<sequence length="1157" mass="128657">MADVCVLCVDGLPAIPLKPNEIYRIGKQKGLEICIAGESMELAHGIVSLLRSGIVRIASVAGRIFVNEEEKQISDIRKQDARDGKVRLRFGNVEASLRFNEAHEAAQDSSGFGECLKDRSIDTTDDSLCIPETQPPPANASVNTTADSFCIPETQAIVFERPAGSKGKVSLGDDFVIPETEREPEPSDLHHETTTCGSDDTESSGMGSQIRICTQDFNEFDEDAIDDFDSSIMLGDALMAVGPPKVTKEIPEKLEKKQDNPLDATDLEMSALNWSATNSKCSLLNSTKADRAATCITPELSAPLADAIRDISTPDIFELMEAHEKEETAQRSNATTPQLCGIKQLVVATIETPRTTQNEEEDGENQDINQDFVATQAFPTGVSKSKESPEKPNQDLIATQVFPSKGNSSEVRQDAEIDQDFVGTQAFPSRLSLRKEPPEKPNEDFIATQVFPSKDKSLRSDNFKVPLNQDFVATQAFPSRITQSTETPKKVDQDFAFPKPNESTNQDFIATQVFPSKTPTPARAVQDSIETQPFHINKENIPQDTVSSPPSSPNEEALKYVKPCVIKDKDHNNKVFLFENVFPNADNKNRWKNELLVEEKKHLKRTASTDSQPAFVTPIKRNRRLSEQSERLDDDCASVSYSRKRPSSLQEKDKSEPPNKSLCKITAISEKAELSTEDEEAAPKKAVTRRPTRKAKTKSRSPTPTVETNQVKKVTRTRSKQAKSQEYKPKETPPKVNKTMQQTKGSEPEETSTKPSEEIMSKQKAALAKPTEEEAAYQAASKREIKKAVESAKKNPKEVKEKADEAATKKVAEKLVESAKKNPEEAEQSTSKRGRKKTVKDLEEPKDLPKRRPGRPRKGSISLAEDSISKTAKPERNTRQAAVTDKSLADLKANKEKTVLEEPVNLKKLVVRLKRSISKEEPSTSTSEKKAEEKASNNPSNTSQANQQDPLKAINKYVKQAKSNGKIKIAFTVCDRLALISVINALKHVVEVTEDPQQCDVLIMDRGERTFKFLTAIASNKPIFSSKWLVSIKSTKSITVKEDHLFSDSNFQEMFKFDPFSVLQHPCLLKGFNFMLCRGIQPNVDEMKIIIQSAGGRVYSQPPTLACIEDLYVVTTSKNKDVKLRNYENVHYIKSEGVMASLVQHKVELLKEHKAKV</sequence>
<dbReference type="InterPro" id="IPR001357">
    <property type="entry name" value="BRCT_dom"/>
</dbReference>
<dbReference type="InterPro" id="IPR040513">
    <property type="entry name" value="MU2_FHA"/>
</dbReference>
<name>A0A6P4IHK6_DROKI</name>
<feature type="compositionally biased region" description="Basic and acidic residues" evidence="1">
    <location>
        <begin position="180"/>
        <end position="193"/>
    </location>
</feature>
<protein>
    <submittedName>
        <fullName evidence="5">Mediator of DNA damage checkpoint protein 1 isoform X2</fullName>
    </submittedName>
</protein>
<proteinExistence type="predicted"/>